<evidence type="ECO:0000259" key="2">
    <source>
        <dbReference type="Pfam" id="PF18962"/>
    </source>
</evidence>
<feature type="domain" description="Secretion system C-terminal sorting" evidence="2">
    <location>
        <begin position="628"/>
        <end position="703"/>
    </location>
</feature>
<dbReference type="Gene3D" id="2.60.40.4070">
    <property type="match status" value="1"/>
</dbReference>
<feature type="chain" id="PRO_5022064321" description="Secretion system C-terminal sorting domain-containing protein" evidence="1">
    <location>
        <begin position="20"/>
        <end position="706"/>
    </location>
</feature>
<keyword evidence="1" id="KW-0732">Signal</keyword>
<feature type="signal peptide" evidence="1">
    <location>
        <begin position="1"/>
        <end position="19"/>
    </location>
</feature>
<protein>
    <recommendedName>
        <fullName evidence="2">Secretion system C-terminal sorting domain-containing protein</fullName>
    </recommendedName>
</protein>
<comment type="caution">
    <text evidence="3">The sequence shown here is derived from an EMBL/GenBank/DDBJ whole genome shotgun (WGS) entry which is preliminary data.</text>
</comment>
<dbReference type="EMBL" id="NJBN01000014">
    <property type="protein sequence ID" value="TKJ36921.1"/>
    <property type="molecule type" value="Genomic_DNA"/>
</dbReference>
<sequence length="706" mass="75614">MKVLNAVILITLSVCCSIAGTITHTGDFYVSGFYEEPVVIGDNAFIASVYGLVALDVDNPENMYPLSHEAGQGYAYSLESTDNLIYLTNWQDELLVINVANPLSPEIIFQLDLPGEVWSIDFAESIAAVACGPEGVCLLDISNPEIPAISGSFGINGFAVDVVVVNDQVITAGWDTGVFSTDITDPTDPESIDSYTSNPGIVRGIAYSNGFLYLAEEGYGLEVLYIDAAGNFDQVGASSTTFDYFNLKTFGNRLYVCAGLDGLKIYDITIPTIPIPLYSINTDGEVWGTFIQEQTLFVADGPGGLISFHTNYGNEPIELGHYQPFGNIIGIASSDNVVYAAALQDDIQVFEVVDSALEWRGYAQTPDSARSITLKDELAITACGASGLALYDLNIAYAPILLDTVDTPGYALRTLIDSDTAWVADGAMGIAVIDVTDPQVPEYITNVITVNEALSLAKDGDLLFVAEGNNGVTIYDIANLNIPTIIGNVIPADTASAYDVAVVDQYALIAASEAGLRIIDIADPVNALEVAHLDLPGHAERIIVAGSMAFVALHDQGIAVVDISNPESPILSAWAETPGSAVDMALMDDKIILADTYCLGLYESDLTTGLQTDNTLHLVEEFELETPYPNPFNPATSITFTLPYRTIVDLDVYNVGGQQVAELVNAELTAGKHSFKFNAANLPSGLYFARLKTKTYTATEKMVLLK</sequence>
<dbReference type="SUPFAM" id="SSF50969">
    <property type="entry name" value="YVTN repeat-like/Quinoprotein amine dehydrogenase"/>
    <property type="match status" value="1"/>
</dbReference>
<evidence type="ECO:0000256" key="1">
    <source>
        <dbReference type="SAM" id="SignalP"/>
    </source>
</evidence>
<dbReference type="Proteomes" id="UP000319619">
    <property type="component" value="Unassembled WGS sequence"/>
</dbReference>
<dbReference type="SUPFAM" id="SSF101908">
    <property type="entry name" value="Putative isomerase YbhE"/>
    <property type="match status" value="1"/>
</dbReference>
<dbReference type="InterPro" id="IPR013211">
    <property type="entry name" value="LVIVD"/>
</dbReference>
<dbReference type="Pfam" id="PF18962">
    <property type="entry name" value="Por_Secre_tail"/>
    <property type="match status" value="1"/>
</dbReference>
<name>A0A532UPR2_UNCL8</name>
<organism evidence="3 4">
    <name type="scientific">candidate division LCP-89 bacterium B3_LCP</name>
    <dbReference type="NCBI Taxonomy" id="2012998"/>
    <lineage>
        <taxon>Bacteria</taxon>
        <taxon>Pseudomonadati</taxon>
        <taxon>Bacteria division LCP-89</taxon>
    </lineage>
</organism>
<dbReference type="AlphaFoldDB" id="A0A532UPR2"/>
<evidence type="ECO:0000313" key="3">
    <source>
        <dbReference type="EMBL" id="TKJ36921.1"/>
    </source>
</evidence>
<dbReference type="InterPro" id="IPR026444">
    <property type="entry name" value="Secre_tail"/>
</dbReference>
<dbReference type="InterPro" id="IPR011044">
    <property type="entry name" value="Quino_amine_DH_bsu"/>
</dbReference>
<reference evidence="3 4" key="1">
    <citation type="submission" date="2017-06" db="EMBL/GenBank/DDBJ databases">
        <title>Novel microbial phyla capable of carbon fixation and sulfur reduction in deep-sea sediments.</title>
        <authorList>
            <person name="Huang J."/>
            <person name="Baker B."/>
            <person name="Wang Y."/>
        </authorList>
    </citation>
    <scope>NUCLEOTIDE SEQUENCE [LARGE SCALE GENOMIC DNA]</scope>
    <source>
        <strain evidence="3">B3_LCP</strain>
    </source>
</reference>
<proteinExistence type="predicted"/>
<gene>
    <name evidence="3" type="ORF">CEE37_14500</name>
</gene>
<dbReference type="NCBIfam" id="TIGR04183">
    <property type="entry name" value="Por_Secre_tail"/>
    <property type="match status" value="1"/>
</dbReference>
<accession>A0A532UPR2</accession>
<dbReference type="Pfam" id="PF08309">
    <property type="entry name" value="LVIVD"/>
    <property type="match status" value="5"/>
</dbReference>
<evidence type="ECO:0000313" key="4">
    <source>
        <dbReference type="Proteomes" id="UP000319619"/>
    </source>
</evidence>